<dbReference type="PANTHER" id="PTHR21310">
    <property type="entry name" value="AMINOGLYCOSIDE PHOSPHOTRANSFERASE-RELATED-RELATED"/>
    <property type="match status" value="1"/>
</dbReference>
<dbReference type="OrthoDB" id="2906425at2759"/>
<reference evidence="2 3" key="1">
    <citation type="submission" date="2017-10" db="EMBL/GenBank/DDBJ databases">
        <title>Comparative genomics in systemic dimorphic fungi from Ajellomycetaceae.</title>
        <authorList>
            <person name="Munoz J.F."/>
            <person name="Mcewen J.G."/>
            <person name="Clay O.K."/>
            <person name="Cuomo C.A."/>
        </authorList>
    </citation>
    <scope>NUCLEOTIDE SEQUENCE [LARGE SCALE GENOMIC DNA]</scope>
    <source>
        <strain evidence="2 3">UAMH5409</strain>
    </source>
</reference>
<dbReference type="InterPro" id="IPR002575">
    <property type="entry name" value="Aminoglycoside_PTrfase"/>
</dbReference>
<evidence type="ECO:0000313" key="2">
    <source>
        <dbReference type="EMBL" id="PGH11833.1"/>
    </source>
</evidence>
<gene>
    <name evidence="2" type="ORF">AJ79_04630</name>
</gene>
<dbReference type="PANTHER" id="PTHR21310:SF54">
    <property type="entry name" value="AMINOGLYCOSIDE PHOSPHOTRANSFERASE DOMAIN-CONTAINING PROTEIN"/>
    <property type="match status" value="1"/>
</dbReference>
<dbReference type="SUPFAM" id="SSF56112">
    <property type="entry name" value="Protein kinase-like (PK-like)"/>
    <property type="match status" value="1"/>
</dbReference>
<dbReference type="EMBL" id="PDNB01000067">
    <property type="protein sequence ID" value="PGH11833.1"/>
    <property type="molecule type" value="Genomic_DNA"/>
</dbReference>
<dbReference type="InterPro" id="IPR051678">
    <property type="entry name" value="AGP_Transferase"/>
</dbReference>
<protein>
    <recommendedName>
        <fullName evidence="1">Aminoglycoside phosphotransferase domain-containing protein</fullName>
    </recommendedName>
</protein>
<proteinExistence type="predicted"/>
<evidence type="ECO:0000259" key="1">
    <source>
        <dbReference type="Pfam" id="PF01636"/>
    </source>
</evidence>
<keyword evidence="3" id="KW-1185">Reference proteome</keyword>
<comment type="caution">
    <text evidence="2">The sequence shown here is derived from an EMBL/GenBank/DDBJ whole genome shotgun (WGS) entry which is preliminary data.</text>
</comment>
<dbReference type="Pfam" id="PF01636">
    <property type="entry name" value="APH"/>
    <property type="match status" value="1"/>
</dbReference>
<evidence type="ECO:0000313" key="3">
    <source>
        <dbReference type="Proteomes" id="UP000223968"/>
    </source>
</evidence>
<dbReference type="AlphaFoldDB" id="A0A2B7XSU7"/>
<name>A0A2B7XSU7_9EURO</name>
<dbReference type="InterPro" id="IPR011009">
    <property type="entry name" value="Kinase-like_dom_sf"/>
</dbReference>
<feature type="domain" description="Aminoglycoside phosphotransferase" evidence="1">
    <location>
        <begin position="71"/>
        <end position="210"/>
    </location>
</feature>
<sequence length="216" mass="24276">MKIFPESSFFKERRAIALPTPAEIRAINKASGNICASYFNRPSPVTIPSLGLFVKYGADVSLTEAQTQMMVREKLQGRVPVPEVFGWAEDADQRFIYMSLVEGETLQVRWIGMDENERQAVCEELKHMAKAWRDLKQDGGDCYIGTCSMGEQPLNDVFVTHRPQLKGPFQNPNAVRQFQDACGIEITDMAPITFTHADLAAPNILLSPGKNPKWQR</sequence>
<dbReference type="Proteomes" id="UP000223968">
    <property type="component" value="Unassembled WGS sequence"/>
</dbReference>
<accession>A0A2B7XSU7</accession>
<organism evidence="2 3">
    <name type="scientific">Helicocarpus griseus UAMH5409</name>
    <dbReference type="NCBI Taxonomy" id="1447875"/>
    <lineage>
        <taxon>Eukaryota</taxon>
        <taxon>Fungi</taxon>
        <taxon>Dikarya</taxon>
        <taxon>Ascomycota</taxon>
        <taxon>Pezizomycotina</taxon>
        <taxon>Eurotiomycetes</taxon>
        <taxon>Eurotiomycetidae</taxon>
        <taxon>Onygenales</taxon>
        <taxon>Ajellomycetaceae</taxon>
        <taxon>Helicocarpus</taxon>
    </lineage>
</organism>